<evidence type="ECO:0000313" key="2">
    <source>
        <dbReference type="EMBL" id="EKC72409.1"/>
    </source>
</evidence>
<protein>
    <recommendedName>
        <fullName evidence="1">DUF5716 domain-containing protein</fullName>
    </recommendedName>
</protein>
<organism evidence="2">
    <name type="scientific">human gut metagenome</name>
    <dbReference type="NCBI Taxonomy" id="408170"/>
    <lineage>
        <taxon>unclassified sequences</taxon>
        <taxon>metagenomes</taxon>
        <taxon>organismal metagenomes</taxon>
    </lineage>
</organism>
<name>K1TXS2_9ZZZZ</name>
<proteinExistence type="predicted"/>
<sequence length="163" mass="18560">MDHLTKELIGIFRHVAELLGLSQETFAVIDDKESFYAFAMNQEKSLWMHDVFLFSCGKNAVSSYDLLRDMHTKPQMITIHATGAQELGEEKDEAFARLLTNCFANRSVSSVYLVGDGFDGEWMKQSLAVLCRGRRAFLGQNLFSKGACYMARIREMGENWPFI</sequence>
<feature type="non-terminal residue" evidence="2">
    <location>
        <position position="163"/>
    </location>
</feature>
<accession>K1TXS2</accession>
<feature type="domain" description="DUF5716" evidence="1">
    <location>
        <begin position="1"/>
        <end position="162"/>
    </location>
</feature>
<gene>
    <name evidence="2" type="ORF">LEA_06761</name>
</gene>
<reference evidence="2" key="1">
    <citation type="journal article" date="2013" name="Environ. Microbiol.">
        <title>Microbiota from the distal guts of lean and obese adolescents exhibit partial functional redundancy besides clear differences in community structure.</title>
        <authorList>
            <person name="Ferrer M."/>
            <person name="Ruiz A."/>
            <person name="Lanza F."/>
            <person name="Haange S.B."/>
            <person name="Oberbach A."/>
            <person name="Till H."/>
            <person name="Bargiela R."/>
            <person name="Campoy C."/>
            <person name="Segura M.T."/>
            <person name="Richter M."/>
            <person name="von Bergen M."/>
            <person name="Seifert J."/>
            <person name="Suarez A."/>
        </authorList>
    </citation>
    <scope>NUCLEOTIDE SEQUENCE</scope>
</reference>
<dbReference type="InterPro" id="IPR043770">
    <property type="entry name" value="DUF5716_C"/>
</dbReference>
<dbReference type="Pfam" id="PF18980">
    <property type="entry name" value="DUF5716_C"/>
    <property type="match status" value="1"/>
</dbReference>
<dbReference type="EMBL" id="AJWY01004427">
    <property type="protein sequence ID" value="EKC72409.1"/>
    <property type="molecule type" value="Genomic_DNA"/>
</dbReference>
<evidence type="ECO:0000259" key="1">
    <source>
        <dbReference type="Pfam" id="PF18980"/>
    </source>
</evidence>
<comment type="caution">
    <text evidence="2">The sequence shown here is derived from an EMBL/GenBank/DDBJ whole genome shotgun (WGS) entry which is preliminary data.</text>
</comment>
<dbReference type="AlphaFoldDB" id="K1TXS2"/>